<dbReference type="Pfam" id="PF22181">
    <property type="entry name" value="TarS_linker"/>
    <property type="match status" value="1"/>
</dbReference>
<evidence type="ECO:0008006" key="5">
    <source>
        <dbReference type="Google" id="ProtNLM"/>
    </source>
</evidence>
<dbReference type="Gene3D" id="3.90.550.10">
    <property type="entry name" value="Spore Coat Polysaccharide Biosynthesis Protein SpsA, Chain A"/>
    <property type="match status" value="1"/>
</dbReference>
<evidence type="ECO:0000259" key="1">
    <source>
        <dbReference type="Pfam" id="PF00535"/>
    </source>
</evidence>
<dbReference type="InterPro" id="IPR001173">
    <property type="entry name" value="Glyco_trans_2-like"/>
</dbReference>
<dbReference type="EMBL" id="BAAAUV010000036">
    <property type="protein sequence ID" value="GAA3238804.1"/>
    <property type="molecule type" value="Genomic_DNA"/>
</dbReference>
<dbReference type="InterPro" id="IPR050834">
    <property type="entry name" value="Glycosyltransf_2"/>
</dbReference>
<dbReference type="PANTHER" id="PTHR43685">
    <property type="entry name" value="GLYCOSYLTRANSFERASE"/>
    <property type="match status" value="1"/>
</dbReference>
<evidence type="ECO:0000259" key="2">
    <source>
        <dbReference type="Pfam" id="PF22181"/>
    </source>
</evidence>
<comment type="caution">
    <text evidence="3">The sequence shown here is derived from an EMBL/GenBank/DDBJ whole genome shotgun (WGS) entry which is preliminary data.</text>
</comment>
<dbReference type="InterPro" id="IPR054028">
    <property type="entry name" value="TarS/TarP_linker"/>
</dbReference>
<dbReference type="Proteomes" id="UP001501237">
    <property type="component" value="Unassembled WGS sequence"/>
</dbReference>
<organism evidence="3 4">
    <name type="scientific">Actinocorallia longicatena</name>
    <dbReference type="NCBI Taxonomy" id="111803"/>
    <lineage>
        <taxon>Bacteria</taxon>
        <taxon>Bacillati</taxon>
        <taxon>Actinomycetota</taxon>
        <taxon>Actinomycetes</taxon>
        <taxon>Streptosporangiales</taxon>
        <taxon>Thermomonosporaceae</taxon>
        <taxon>Actinocorallia</taxon>
    </lineage>
</organism>
<feature type="domain" description="TarS/TarP linker" evidence="2">
    <location>
        <begin position="224"/>
        <end position="319"/>
    </location>
</feature>
<dbReference type="Pfam" id="PF00535">
    <property type="entry name" value="Glycos_transf_2"/>
    <property type="match status" value="1"/>
</dbReference>
<evidence type="ECO:0000313" key="4">
    <source>
        <dbReference type="Proteomes" id="UP001501237"/>
    </source>
</evidence>
<protein>
    <recommendedName>
        <fullName evidence="5">Glycosyltransferase involved in cell wall biosynthesis</fullName>
    </recommendedName>
</protein>
<gene>
    <name evidence="3" type="ORF">GCM10010468_74560</name>
</gene>
<dbReference type="InterPro" id="IPR029044">
    <property type="entry name" value="Nucleotide-diphossugar_trans"/>
</dbReference>
<evidence type="ECO:0000313" key="3">
    <source>
        <dbReference type="EMBL" id="GAA3238804.1"/>
    </source>
</evidence>
<feature type="domain" description="Glycosyltransferase 2-like" evidence="1">
    <location>
        <begin position="12"/>
        <end position="129"/>
    </location>
</feature>
<reference evidence="4" key="1">
    <citation type="journal article" date="2019" name="Int. J. Syst. Evol. Microbiol.">
        <title>The Global Catalogue of Microorganisms (GCM) 10K type strain sequencing project: providing services to taxonomists for standard genome sequencing and annotation.</title>
        <authorList>
            <consortium name="The Broad Institute Genomics Platform"/>
            <consortium name="The Broad Institute Genome Sequencing Center for Infectious Disease"/>
            <person name="Wu L."/>
            <person name="Ma J."/>
        </authorList>
    </citation>
    <scope>NUCLEOTIDE SEQUENCE [LARGE SCALE GENOMIC DNA]</scope>
    <source>
        <strain evidence="4">JCM 9377</strain>
    </source>
</reference>
<name>A0ABP6QME6_9ACTN</name>
<keyword evidence="4" id="KW-1185">Reference proteome</keyword>
<dbReference type="CDD" id="cd00761">
    <property type="entry name" value="Glyco_tranf_GTA_type"/>
    <property type="match status" value="1"/>
</dbReference>
<accession>A0ABP6QME6</accession>
<dbReference type="SUPFAM" id="SSF53448">
    <property type="entry name" value="Nucleotide-diphospho-sugar transferases"/>
    <property type="match status" value="1"/>
</dbReference>
<dbReference type="PANTHER" id="PTHR43685:SF2">
    <property type="entry name" value="GLYCOSYLTRANSFERASE 2-LIKE DOMAIN-CONTAINING PROTEIN"/>
    <property type="match status" value="1"/>
</dbReference>
<proteinExistence type="predicted"/>
<sequence>MSDPMVSDVTVSVIVPVYNCRSTIARCVDSALGQTLTDLELICVDDGSTDGSGALLDALTDPRVTVVHQANSGGPGAPRNAALEVARGEYVFFLDSDDWLGPEALERMVAAARENDTEIVIGRYVGVGRQVPVRLFRETVARTTIEAPVPDLYATLAPLKLFRRDLIKDLRFIEGLLSHEDQEFTATAYFRARGVTVLADYDYYFWVEREDGTSVLQRGGAPDHDFFPAIERVMRVVEEHTEPGPARERMLRRNFRVEIMPRFGAGYLASDDADRRVTEEGALALVRAHMTPGIAARLSPFVRQVAHCLEHGSRELLREIVAFAESGEVPALDVRDGHAYERTPGYGTLPDSCFDVTDRLPFKPALKALEWSGSRLVITGVLDFPHDGLSPLSLVLRDRRHPERELSFPLEGIAEFRYGLDLEGVRLERGLWDVLVTADFRGIPLAERLAEGEAGEPGLRFAQVAGAGQPTVRPYFTRVWRNLSIDAGGARGPEEIAATAQVERGELTVHGRIPAAGREAVTLRLVGRLRGDGATRGLGTTLAEDGTFTAVTSIRDWQIGIWRLDFEVAAGDAAARGSCVPVGSLESGSAGVRRKGIPYLTNGGKLAIKIADRPLMPRIVRRLTGQRRR</sequence>